<dbReference type="FunFam" id="1.10.1200.10:FF:000005">
    <property type="entry name" value="Nonribosomal peptide synthetase 1"/>
    <property type="match status" value="1"/>
</dbReference>
<dbReference type="Gene3D" id="1.10.1200.10">
    <property type="entry name" value="ACP-like"/>
    <property type="match status" value="1"/>
</dbReference>
<feature type="non-terminal residue" evidence="5">
    <location>
        <position position="1"/>
    </location>
</feature>
<evidence type="ECO:0000256" key="2">
    <source>
        <dbReference type="ARBA" id="ARBA00022450"/>
    </source>
</evidence>
<evidence type="ECO:0000256" key="3">
    <source>
        <dbReference type="ARBA" id="ARBA00022553"/>
    </source>
</evidence>
<dbReference type="Gene3D" id="3.40.50.1820">
    <property type="entry name" value="alpha/beta hydrolase"/>
    <property type="match status" value="2"/>
</dbReference>
<dbReference type="PROSITE" id="PS00012">
    <property type="entry name" value="PHOSPHOPANTETHEINE"/>
    <property type="match status" value="1"/>
</dbReference>
<protein>
    <submittedName>
        <fullName evidence="5">Alpha/beta fold hydrolase</fullName>
    </submittedName>
</protein>
<gene>
    <name evidence="5" type="ORF">F9817_23025</name>
</gene>
<evidence type="ECO:0000256" key="1">
    <source>
        <dbReference type="ARBA" id="ARBA00001957"/>
    </source>
</evidence>
<dbReference type="RefSeq" id="WP_161158556.1">
    <property type="nucleotide sequence ID" value="NZ_WEKT01000092.1"/>
</dbReference>
<dbReference type="SUPFAM" id="SSF56801">
    <property type="entry name" value="Acetyl-CoA synthetase-like"/>
    <property type="match status" value="1"/>
</dbReference>
<name>A0A7X4LQ85_9VIBR</name>
<dbReference type="InterPro" id="IPR045851">
    <property type="entry name" value="AMP-bd_C_sf"/>
</dbReference>
<dbReference type="PANTHER" id="PTHR45527:SF1">
    <property type="entry name" value="FATTY ACID SYNTHASE"/>
    <property type="match status" value="1"/>
</dbReference>
<keyword evidence="5" id="KW-0378">Hydrolase</keyword>
<dbReference type="SMART" id="SM00824">
    <property type="entry name" value="PKS_TE"/>
    <property type="match status" value="1"/>
</dbReference>
<dbReference type="Pfam" id="PF00550">
    <property type="entry name" value="PP-binding"/>
    <property type="match status" value="1"/>
</dbReference>
<dbReference type="InterPro" id="IPR006162">
    <property type="entry name" value="Ppantetheine_attach_site"/>
</dbReference>
<keyword evidence="2" id="KW-0596">Phosphopantetheine</keyword>
<organism evidence="5 6">
    <name type="scientific">Vibrio eleionomae</name>
    <dbReference type="NCBI Taxonomy" id="2653505"/>
    <lineage>
        <taxon>Bacteria</taxon>
        <taxon>Pseudomonadati</taxon>
        <taxon>Pseudomonadota</taxon>
        <taxon>Gammaproteobacteria</taxon>
        <taxon>Vibrionales</taxon>
        <taxon>Vibrionaceae</taxon>
        <taxon>Vibrio</taxon>
    </lineage>
</organism>
<reference evidence="5 6" key="1">
    <citation type="submission" date="2019-10" db="EMBL/GenBank/DDBJ databases">
        <title>Vibrio sp. nov. isolated from a shrimp pond.</title>
        <authorList>
            <person name="Gomez-Gil B."/>
            <person name="Enciso-Ibarra J."/>
            <person name="Enciso-Ibarra K."/>
            <person name="Bolan-Mejia C."/>
        </authorList>
    </citation>
    <scope>NUCLEOTIDE SEQUENCE [LARGE SCALE GENOMIC DNA]</scope>
    <source>
        <strain evidence="5 6">CAIM 722</strain>
    </source>
</reference>
<dbReference type="InterPro" id="IPR029058">
    <property type="entry name" value="AB_hydrolase_fold"/>
</dbReference>
<dbReference type="InterPro" id="IPR009081">
    <property type="entry name" value="PP-bd_ACP"/>
</dbReference>
<dbReference type="PROSITE" id="PS50075">
    <property type="entry name" value="CARRIER"/>
    <property type="match status" value="1"/>
</dbReference>
<keyword evidence="6" id="KW-1185">Reference proteome</keyword>
<dbReference type="GO" id="GO:0016787">
    <property type="term" value="F:hydrolase activity"/>
    <property type="evidence" value="ECO:0007669"/>
    <property type="project" value="UniProtKB-KW"/>
</dbReference>
<dbReference type="InterPro" id="IPR020802">
    <property type="entry name" value="TesA-like"/>
</dbReference>
<sequence length="700" mass="79057">GSSANKRLIGYFTSESDLSIEALKAEMGERLPEYMVPAALVQIAEIPLTPNGKMDRKALPEPAEDAFVRQQYVMPIGDMELTLAFLWQELLGITQVGRFDSFFELGGHSLLAVKLVNELHQRGITLDLATLFATPVLCELAETFTQRQQEQRSLTLSFRETGNQTPLFIVPEASGETLYGPLLTAHIDSDIPVYGLVAPDRSEPSLKTVQKVAEHYVRAIRQRQSHGPYRLVGWSFGGTMAYEIAAQLIGQDEQIEFLGILDRWAVLPSFEREYHQGVRFETIEQEIAFMSKEIVEYQVNHSEDCRVSAEDIRTLLTESERWQDHFCLAQKMAILPRDWNAEYFYNWLIHRRDLLHADYKVPTIPVSIDLFVAQQRPMEEQGIHDPYLAWDQVLPTDAIRVTPLSGEHQLLISQPCVAETGKAISDAIAKRRNQHEVQQTPSYDPVVKLQLGKVDCAQVFCIPGAGDNVFSFMDLAGQLGNDVSIFGLQPRGLWGKEAPHSSVAAAARFYCEAMHKHLNDQPLHIVGHSFGGWVALELVNQLEEMGIPVASLTIADSRVPQAHQMEYTDVAAMMKLISLFEMQGVELNLTAEILESLSFDERLRRVHQSLVANRIMPATSRINHLQGIFRVFSTNIRTSYWPERRPNTTIGLLLSEEASQQQQEGWLDWSPEIRVQQSTANHVKLLKAPFVQQLAKLIQL</sequence>
<comment type="caution">
    <text evidence="5">The sequence shown here is derived from an EMBL/GenBank/DDBJ whole genome shotgun (WGS) entry which is preliminary data.</text>
</comment>
<evidence type="ECO:0000313" key="5">
    <source>
        <dbReference type="EMBL" id="MZI96062.1"/>
    </source>
</evidence>
<evidence type="ECO:0000259" key="4">
    <source>
        <dbReference type="PROSITE" id="PS50075"/>
    </source>
</evidence>
<dbReference type="GO" id="GO:0043041">
    <property type="term" value="P:amino acid activation for nonribosomal peptide biosynthetic process"/>
    <property type="evidence" value="ECO:0007669"/>
    <property type="project" value="TreeGrafter"/>
</dbReference>
<dbReference type="Pfam" id="PF00975">
    <property type="entry name" value="Thioesterase"/>
    <property type="match status" value="2"/>
</dbReference>
<feature type="domain" description="Carrier" evidence="4">
    <location>
        <begin position="74"/>
        <end position="148"/>
    </location>
</feature>
<dbReference type="SUPFAM" id="SSF47336">
    <property type="entry name" value="ACP-like"/>
    <property type="match status" value="1"/>
</dbReference>
<dbReference type="InterPro" id="IPR001031">
    <property type="entry name" value="Thioesterase"/>
</dbReference>
<dbReference type="Gene3D" id="3.30.300.30">
    <property type="match status" value="1"/>
</dbReference>
<comment type="cofactor">
    <cofactor evidence="1">
        <name>pantetheine 4'-phosphate</name>
        <dbReference type="ChEBI" id="CHEBI:47942"/>
    </cofactor>
</comment>
<dbReference type="GO" id="GO:0005737">
    <property type="term" value="C:cytoplasm"/>
    <property type="evidence" value="ECO:0007669"/>
    <property type="project" value="TreeGrafter"/>
</dbReference>
<dbReference type="SUPFAM" id="SSF53474">
    <property type="entry name" value="alpha/beta-Hydrolases"/>
    <property type="match status" value="2"/>
</dbReference>
<dbReference type="GO" id="GO:0031177">
    <property type="term" value="F:phosphopantetheine binding"/>
    <property type="evidence" value="ECO:0007669"/>
    <property type="project" value="TreeGrafter"/>
</dbReference>
<dbReference type="EMBL" id="WEKT01000092">
    <property type="protein sequence ID" value="MZI96062.1"/>
    <property type="molecule type" value="Genomic_DNA"/>
</dbReference>
<dbReference type="PANTHER" id="PTHR45527">
    <property type="entry name" value="NONRIBOSOMAL PEPTIDE SYNTHETASE"/>
    <property type="match status" value="1"/>
</dbReference>
<evidence type="ECO:0000313" key="6">
    <source>
        <dbReference type="Proteomes" id="UP000462621"/>
    </source>
</evidence>
<keyword evidence="3" id="KW-0597">Phosphoprotein</keyword>
<dbReference type="GO" id="GO:0044550">
    <property type="term" value="P:secondary metabolite biosynthetic process"/>
    <property type="evidence" value="ECO:0007669"/>
    <property type="project" value="TreeGrafter"/>
</dbReference>
<proteinExistence type="predicted"/>
<dbReference type="InterPro" id="IPR036736">
    <property type="entry name" value="ACP-like_sf"/>
</dbReference>
<dbReference type="AlphaFoldDB" id="A0A7X4LQ85"/>
<dbReference type="Proteomes" id="UP000462621">
    <property type="component" value="Unassembled WGS sequence"/>
</dbReference>
<accession>A0A7X4LQ85</accession>